<dbReference type="Pfam" id="PF13302">
    <property type="entry name" value="Acetyltransf_3"/>
    <property type="match status" value="1"/>
</dbReference>
<reference evidence="2 3" key="1">
    <citation type="journal article" date="2018" name="Front. Microbiol.">
        <title>Description and Comparative Genomics of Macrococcus caseolyticus subsp. hominis subsp. nov., Macrococcus goetzii sp. nov., Macrococcus epidermidis sp. nov., and Macrococcus bohemicus sp. nov., Novel Macrococci From Human Clinical Material With Virulence Potential and Suspected Uptake of Foreign DNA by Natural Transformation.</title>
        <authorList>
            <person name="Maslanova I."/>
            <person name="Wertheimer Z."/>
            <person name="Sedlacek I."/>
            <person name="Svec P."/>
            <person name="Indrakova A."/>
            <person name="Kovarovic V."/>
            <person name="Schumann P."/>
            <person name="Sproer C."/>
            <person name="Kralova S."/>
            <person name="Sedo O."/>
            <person name="Kristofova L."/>
            <person name="Vrbovska V."/>
            <person name="Fuzik T."/>
            <person name="Petras P."/>
            <person name="Zdrahal Z."/>
            <person name="Ruzickova V."/>
            <person name="Doskar J."/>
            <person name="Pantucek R."/>
        </authorList>
    </citation>
    <scope>NUCLEOTIDE SEQUENCE [LARGE SCALE GENOMIC DNA]</scope>
    <source>
        <strain evidence="2 3">CCM 4927</strain>
    </source>
</reference>
<sequence>MLDTERLLIKTPTLEDIPELFTVHNNPANQLYNPNGPDTDIDKFTEGIKSWIKHHEQHGFGYYALIDKEDQKIFGACGLKFKTILDNTYLNIYYRINSDKTRKGFVKEAANEIIKHVNQITEGKYKLVAQTQYNNIPSIKTAESLGFEMDPSFDDVLEKGNVFLFR</sequence>
<dbReference type="Gene3D" id="3.40.630.30">
    <property type="match status" value="1"/>
</dbReference>
<proteinExistence type="predicted"/>
<dbReference type="InterPro" id="IPR000182">
    <property type="entry name" value="GNAT_dom"/>
</dbReference>
<dbReference type="PANTHER" id="PTHR43792:SF13">
    <property type="entry name" value="ACETYLTRANSFERASE"/>
    <property type="match status" value="1"/>
</dbReference>
<evidence type="ECO:0000313" key="3">
    <source>
        <dbReference type="Proteomes" id="UP000229523"/>
    </source>
</evidence>
<keyword evidence="3" id="KW-1185">Reference proteome</keyword>
<protein>
    <submittedName>
        <fullName evidence="2">N-acetyltransferase</fullName>
    </submittedName>
</protein>
<dbReference type="RefSeq" id="WP_099577479.1">
    <property type="nucleotide sequence ID" value="NZ_MJBI02000001.1"/>
</dbReference>
<dbReference type="InterPro" id="IPR016181">
    <property type="entry name" value="Acyl_CoA_acyltransferase"/>
</dbReference>
<dbReference type="AlphaFoldDB" id="A0A2G5NT67"/>
<comment type="caution">
    <text evidence="2">The sequence shown here is derived from an EMBL/GenBank/DDBJ whole genome shotgun (WGS) entry which is preliminary data.</text>
</comment>
<dbReference type="Proteomes" id="UP000229523">
    <property type="component" value="Unassembled WGS sequence"/>
</dbReference>
<dbReference type="InterPro" id="IPR051531">
    <property type="entry name" value="N-acetyltransferase"/>
</dbReference>
<dbReference type="PROSITE" id="PS51186">
    <property type="entry name" value="GNAT"/>
    <property type="match status" value="1"/>
</dbReference>
<feature type="domain" description="N-acetyltransferase" evidence="1">
    <location>
        <begin position="7"/>
        <end position="166"/>
    </location>
</feature>
<dbReference type="EMBL" id="MJBI02000001">
    <property type="protein sequence ID" value="RAI82930.1"/>
    <property type="molecule type" value="Genomic_DNA"/>
</dbReference>
<accession>A0A2G5NT67</accession>
<evidence type="ECO:0000259" key="1">
    <source>
        <dbReference type="PROSITE" id="PS51186"/>
    </source>
</evidence>
<dbReference type="SUPFAM" id="SSF55729">
    <property type="entry name" value="Acyl-CoA N-acyltransferases (Nat)"/>
    <property type="match status" value="1"/>
</dbReference>
<evidence type="ECO:0000313" key="2">
    <source>
        <dbReference type="EMBL" id="RAI82930.1"/>
    </source>
</evidence>
<name>A0A2G5NT67_9STAP</name>
<dbReference type="PANTHER" id="PTHR43792">
    <property type="entry name" value="GNAT FAMILY, PUTATIVE (AFU_ORTHOLOGUE AFUA_3G00765)-RELATED-RELATED"/>
    <property type="match status" value="1"/>
</dbReference>
<gene>
    <name evidence="2" type="ORF">BFS35_004380</name>
</gene>
<organism evidence="2 3">
    <name type="scientific">Macrococcoides goetzii</name>
    <dbReference type="NCBI Taxonomy" id="1891097"/>
    <lineage>
        <taxon>Bacteria</taxon>
        <taxon>Bacillati</taxon>
        <taxon>Bacillota</taxon>
        <taxon>Bacilli</taxon>
        <taxon>Bacillales</taxon>
        <taxon>Staphylococcaceae</taxon>
        <taxon>Macrococcoides</taxon>
    </lineage>
</organism>
<dbReference type="GO" id="GO:0016747">
    <property type="term" value="F:acyltransferase activity, transferring groups other than amino-acyl groups"/>
    <property type="evidence" value="ECO:0007669"/>
    <property type="project" value="InterPro"/>
</dbReference>